<dbReference type="OrthoDB" id="7059994at2"/>
<reference evidence="1 3" key="3">
    <citation type="submission" date="2019-07" db="EMBL/GenBank/DDBJ databases">
        <title>Whole genome shotgun sequence of Methylobacterium oxalidis NBRC 107715.</title>
        <authorList>
            <person name="Hosoyama A."/>
            <person name="Uohara A."/>
            <person name="Ohji S."/>
            <person name="Ichikawa N."/>
        </authorList>
    </citation>
    <scope>NUCLEOTIDE SEQUENCE [LARGE SCALE GENOMIC DNA]</scope>
    <source>
        <strain evidence="1 3">NBRC 107715</strain>
    </source>
</reference>
<evidence type="ECO:0000313" key="3">
    <source>
        <dbReference type="Proteomes" id="UP000321960"/>
    </source>
</evidence>
<dbReference type="EMBL" id="BJZU01000213">
    <property type="protein sequence ID" value="GEP07941.1"/>
    <property type="molecule type" value="Genomic_DNA"/>
</dbReference>
<keyword evidence="4" id="KW-1185">Reference proteome</keyword>
<dbReference type="AlphaFoldDB" id="A0A512JDC6"/>
<dbReference type="Proteomes" id="UP001156856">
    <property type="component" value="Unassembled WGS sequence"/>
</dbReference>
<dbReference type="RefSeq" id="WP_147029326.1">
    <property type="nucleotide sequence ID" value="NZ_BJZU01000213.1"/>
</dbReference>
<evidence type="ECO:0000313" key="2">
    <source>
        <dbReference type="EMBL" id="GLS66915.1"/>
    </source>
</evidence>
<dbReference type="Proteomes" id="UP000321960">
    <property type="component" value="Unassembled WGS sequence"/>
</dbReference>
<organism evidence="1 3">
    <name type="scientific">Methylobacterium oxalidis</name>
    <dbReference type="NCBI Taxonomy" id="944322"/>
    <lineage>
        <taxon>Bacteria</taxon>
        <taxon>Pseudomonadati</taxon>
        <taxon>Pseudomonadota</taxon>
        <taxon>Alphaproteobacteria</taxon>
        <taxon>Hyphomicrobiales</taxon>
        <taxon>Methylobacteriaceae</taxon>
        <taxon>Methylobacterium</taxon>
    </lineage>
</organism>
<evidence type="ECO:0000313" key="1">
    <source>
        <dbReference type="EMBL" id="GEP07941.1"/>
    </source>
</evidence>
<name>A0A512JDC6_9HYPH</name>
<sequence>MSTIEKDRFFDPHRIGRTPASRSVISTVIGSILEYEERHSIRKRKRKDKDRLTFEATITAVICDVMHAELTQEARDLVISRSTALLGGANPHKHLAENANLPRYLDYLSSTELNWITQRKAERGFFGQRTVIEPTGKLSDLMAEHQVELSDLGRAKVSDIISLKAAREDHKDKGKKIKFEETPQTQELRSRLSAINDWIGSADIGFDEWALKKDRLIDTQKRTLRRTFTCGSFECGGRLAGGFWIDIKKEERLEGLTINGEKVVSIDYGQIGPRILYSLAGKQPPCDDLYQIPGIYNCPRYREGIKKTWNSLTFIEGMPVRKFQGTRKLLPPNMTVIEIIRHIKDAHPDISHLLGTVIGHKIQFVESEVMVEALLRLKDKGIVALPVYDCLITPQSAQSEVSAIMIDTFRDITRVDINVSA</sequence>
<dbReference type="EMBL" id="BSPK01000108">
    <property type="protein sequence ID" value="GLS66915.1"/>
    <property type="molecule type" value="Genomic_DNA"/>
</dbReference>
<reference evidence="2" key="1">
    <citation type="journal article" date="2014" name="Int. J. Syst. Evol. Microbiol.">
        <title>Complete genome of a new Firmicutes species belonging to the dominant human colonic microbiota ('Ruminococcus bicirculans') reveals two chromosomes and a selective capacity to utilize plant glucans.</title>
        <authorList>
            <consortium name="NISC Comparative Sequencing Program"/>
            <person name="Wegmann U."/>
            <person name="Louis P."/>
            <person name="Goesmann A."/>
            <person name="Henrissat B."/>
            <person name="Duncan S.H."/>
            <person name="Flint H.J."/>
        </authorList>
    </citation>
    <scope>NUCLEOTIDE SEQUENCE</scope>
    <source>
        <strain evidence="2">NBRC 107715</strain>
    </source>
</reference>
<protein>
    <submittedName>
        <fullName evidence="1">Uncharacterized protein</fullName>
    </submittedName>
</protein>
<comment type="caution">
    <text evidence="1">The sequence shown here is derived from an EMBL/GenBank/DDBJ whole genome shotgun (WGS) entry which is preliminary data.</text>
</comment>
<accession>A0A512JDC6</accession>
<proteinExistence type="predicted"/>
<reference evidence="2" key="4">
    <citation type="submission" date="2023-01" db="EMBL/GenBank/DDBJ databases">
        <title>Draft genome sequence of Methylobacterium oxalidis strain NBRC 107715.</title>
        <authorList>
            <person name="Sun Q."/>
            <person name="Mori K."/>
        </authorList>
    </citation>
    <scope>NUCLEOTIDE SEQUENCE</scope>
    <source>
        <strain evidence="2">NBRC 107715</strain>
    </source>
</reference>
<evidence type="ECO:0000313" key="4">
    <source>
        <dbReference type="Proteomes" id="UP001156856"/>
    </source>
</evidence>
<gene>
    <name evidence="2" type="ORF">GCM10007888_52980</name>
    <name evidence="1" type="ORF">MOX02_59790</name>
</gene>
<reference evidence="4" key="2">
    <citation type="journal article" date="2019" name="Int. J. Syst. Evol. Microbiol.">
        <title>The Global Catalogue of Microorganisms (GCM) 10K type strain sequencing project: providing services to taxonomists for standard genome sequencing and annotation.</title>
        <authorList>
            <consortium name="The Broad Institute Genomics Platform"/>
            <consortium name="The Broad Institute Genome Sequencing Center for Infectious Disease"/>
            <person name="Wu L."/>
            <person name="Ma J."/>
        </authorList>
    </citation>
    <scope>NUCLEOTIDE SEQUENCE [LARGE SCALE GENOMIC DNA]</scope>
    <source>
        <strain evidence="4">NBRC 107715</strain>
    </source>
</reference>